<proteinExistence type="predicted"/>
<dbReference type="Proteomes" id="UP000446658">
    <property type="component" value="Unassembled WGS sequence"/>
</dbReference>
<comment type="caution">
    <text evidence="2">The sequence shown here is derived from an EMBL/GenBank/DDBJ whole genome shotgun (WGS) entry which is preliminary data.</text>
</comment>
<gene>
    <name evidence="2" type="ORF">GKE73_16495</name>
</gene>
<accession>A0A844GE48</accession>
<feature type="region of interest" description="Disordered" evidence="1">
    <location>
        <begin position="35"/>
        <end position="57"/>
    </location>
</feature>
<dbReference type="EMBL" id="WLYX01000001">
    <property type="protein sequence ID" value="MTD34032.1"/>
    <property type="molecule type" value="Genomic_DNA"/>
</dbReference>
<keyword evidence="3" id="KW-1185">Reference proteome</keyword>
<evidence type="ECO:0008006" key="4">
    <source>
        <dbReference type="Google" id="ProtNLM"/>
    </source>
</evidence>
<dbReference type="RefSeq" id="WP_230371220.1">
    <property type="nucleotide sequence ID" value="NZ_WLYX01000001.1"/>
</dbReference>
<evidence type="ECO:0000313" key="3">
    <source>
        <dbReference type="Proteomes" id="UP000446658"/>
    </source>
</evidence>
<organism evidence="2 3">
    <name type="scientific">Paludibacterium denitrificans</name>
    <dbReference type="NCBI Taxonomy" id="2675226"/>
    <lineage>
        <taxon>Bacteria</taxon>
        <taxon>Pseudomonadati</taxon>
        <taxon>Pseudomonadota</taxon>
        <taxon>Betaproteobacteria</taxon>
        <taxon>Neisseriales</taxon>
        <taxon>Chromobacteriaceae</taxon>
        <taxon>Paludibacterium</taxon>
    </lineage>
</organism>
<evidence type="ECO:0000313" key="2">
    <source>
        <dbReference type="EMBL" id="MTD34032.1"/>
    </source>
</evidence>
<dbReference type="AlphaFoldDB" id="A0A844GE48"/>
<evidence type="ECO:0000256" key="1">
    <source>
        <dbReference type="SAM" id="MobiDB-lite"/>
    </source>
</evidence>
<reference evidence="2 3" key="1">
    <citation type="submission" date="2019-11" db="EMBL/GenBank/DDBJ databases">
        <title>Draft genome sequence of Paludibacterium sp. dN18-1.</title>
        <authorList>
            <person name="Im W.-T."/>
        </authorList>
    </citation>
    <scope>NUCLEOTIDE SEQUENCE [LARGE SCALE GENOMIC DNA]</scope>
    <source>
        <strain evidence="3">dN 18-1</strain>
    </source>
</reference>
<sequence length="152" mass="15750">MAIDLATLGFGVETADLERAAKILDSVTESAGRAGKAAKGMASDATSGMDGFTSSSQKASHAAQQYLQSLQKQYDMLGKNRMETAALQAAYMGFNSEVQKQAAAIGAQIDAWHRNEEAAKAAAKAQDAAFRGSKPGADEAAGFMAKLGLNTA</sequence>
<name>A0A844GE48_9NEIS</name>
<protein>
    <recommendedName>
        <fullName evidence="4">Phage tail tape measure protein</fullName>
    </recommendedName>
</protein>